<accession>A0A4Y3R2Y4</accession>
<feature type="transmembrane region" description="Helical" evidence="7">
    <location>
        <begin position="489"/>
        <end position="511"/>
    </location>
</feature>
<evidence type="ECO:0000256" key="7">
    <source>
        <dbReference type="SAM" id="Phobius"/>
    </source>
</evidence>
<comment type="caution">
    <text evidence="9">The sequence shown here is derived from an EMBL/GenBank/DDBJ whole genome shotgun (WGS) entry which is preliminary data.</text>
</comment>
<keyword evidence="5" id="KW-0046">Antibiotic resistance</keyword>
<feature type="transmembrane region" description="Helical" evidence="7">
    <location>
        <begin position="128"/>
        <end position="151"/>
    </location>
</feature>
<keyword evidence="3 7" id="KW-1133">Transmembrane helix</keyword>
<reference evidence="9 10" key="1">
    <citation type="submission" date="2019-06" db="EMBL/GenBank/DDBJ databases">
        <title>Whole genome shotgun sequence of Streptomyces cacaoi subsp. cacaoi NBRC 12748.</title>
        <authorList>
            <person name="Hosoyama A."/>
            <person name="Uohara A."/>
            <person name="Ohji S."/>
            <person name="Ichikawa N."/>
        </authorList>
    </citation>
    <scope>NUCLEOTIDE SEQUENCE [LARGE SCALE GENOMIC DNA]</scope>
    <source>
        <strain evidence="9 10">NBRC 12748</strain>
    </source>
</reference>
<proteinExistence type="predicted"/>
<dbReference type="PANTHER" id="PTHR42718:SF39">
    <property type="entry name" value="ACTINORHODIN TRANSPORTER-RELATED"/>
    <property type="match status" value="1"/>
</dbReference>
<comment type="subcellular location">
    <subcellularLocation>
        <location evidence="1">Cell membrane</location>
        <topology evidence="1">Multi-pass membrane protein</topology>
    </subcellularLocation>
</comment>
<evidence type="ECO:0000256" key="5">
    <source>
        <dbReference type="ARBA" id="ARBA00023251"/>
    </source>
</evidence>
<dbReference type="GO" id="GO:0005886">
    <property type="term" value="C:plasma membrane"/>
    <property type="evidence" value="ECO:0007669"/>
    <property type="project" value="UniProtKB-SubCell"/>
</dbReference>
<dbReference type="RefSeq" id="WP_371863955.1">
    <property type="nucleotide sequence ID" value="NZ_BJMM01000018.1"/>
</dbReference>
<dbReference type="Gene3D" id="1.20.1250.20">
    <property type="entry name" value="MFS general substrate transporter like domains"/>
    <property type="match status" value="1"/>
</dbReference>
<dbReference type="GO" id="GO:0022857">
    <property type="term" value="F:transmembrane transporter activity"/>
    <property type="evidence" value="ECO:0007669"/>
    <property type="project" value="InterPro"/>
</dbReference>
<name>A0A4Y3R2Y4_STRCI</name>
<dbReference type="AlphaFoldDB" id="A0A4Y3R2Y4"/>
<dbReference type="InterPro" id="IPR036259">
    <property type="entry name" value="MFS_trans_sf"/>
</dbReference>
<keyword evidence="4 7" id="KW-0472">Membrane</keyword>
<feature type="region of interest" description="Disordered" evidence="6">
    <location>
        <begin position="1"/>
        <end position="55"/>
    </location>
</feature>
<evidence type="ECO:0000256" key="1">
    <source>
        <dbReference type="ARBA" id="ARBA00004651"/>
    </source>
</evidence>
<dbReference type="SUPFAM" id="SSF103473">
    <property type="entry name" value="MFS general substrate transporter"/>
    <property type="match status" value="1"/>
</dbReference>
<evidence type="ECO:0000256" key="2">
    <source>
        <dbReference type="ARBA" id="ARBA00022692"/>
    </source>
</evidence>
<feature type="transmembrane region" description="Helical" evidence="7">
    <location>
        <begin position="157"/>
        <end position="174"/>
    </location>
</feature>
<feature type="transmembrane region" description="Helical" evidence="7">
    <location>
        <begin position="280"/>
        <end position="299"/>
    </location>
</feature>
<dbReference type="CDD" id="cd17321">
    <property type="entry name" value="MFS_MMR_MDR_like"/>
    <property type="match status" value="1"/>
</dbReference>
<feature type="domain" description="Major facilitator superfamily (MFS) profile" evidence="8">
    <location>
        <begin position="62"/>
        <end position="514"/>
    </location>
</feature>
<evidence type="ECO:0000256" key="3">
    <source>
        <dbReference type="ARBA" id="ARBA00022989"/>
    </source>
</evidence>
<sequence>MTKNSSLIPGDAPGGAAGSAPGSTPGSVGGTPLGGDATPGPAATPPEGGGPGAAQDTLRPLGLGTLLLGAALPVIDFFIVNVAFPSIEADLHASSAALEMVVAGYAVAYAALLVLGGRLGDSHGRKRLFLWGAAAFGVTSLACGLAPGVWWLIAARLAQGAASALLFPQILASIQATTEGARRARAVGLFGSVSGLSIVLGQILGGVLVAADLGGTGWRAIFLVNVPVVALTLLLGARHVPDSRSAHPAKGDLAGTVLLALTLSALLLPLTEGRAAGWPLWSVLLLVAAPFLGWACYAVEQRVERSGGTPLLPPSLLRQPGVRRGALAGLPIFLGFSSWMFEIAFVLQQGLRFGALTAGLTLVPMGVAQFASSVAASRLTERLGTGRVLTLSALVQAAGLLAVIALVHTRPAGLPPLVLAPALLLCGAGQGLQVPTYLRIVLSAVPTARAGAGTGLAATIQQSCLALGVATLGSLFLALVPHLGMSGALAVALLVQIAGLVALAAHALFGARRTGGDAGGRRTP</sequence>
<protein>
    <submittedName>
        <fullName evidence="9">MFS transporter</fullName>
    </submittedName>
</protein>
<feature type="transmembrane region" description="Helical" evidence="7">
    <location>
        <begin position="61"/>
        <end position="84"/>
    </location>
</feature>
<evidence type="ECO:0000313" key="10">
    <source>
        <dbReference type="Proteomes" id="UP000319210"/>
    </source>
</evidence>
<dbReference type="EMBL" id="BJMM01000018">
    <property type="protein sequence ID" value="GEB51123.1"/>
    <property type="molecule type" value="Genomic_DNA"/>
</dbReference>
<feature type="transmembrane region" description="Helical" evidence="7">
    <location>
        <begin position="249"/>
        <end position="268"/>
    </location>
</feature>
<dbReference type="GO" id="GO:0046677">
    <property type="term" value="P:response to antibiotic"/>
    <property type="evidence" value="ECO:0007669"/>
    <property type="project" value="UniProtKB-KW"/>
</dbReference>
<evidence type="ECO:0000313" key="9">
    <source>
        <dbReference type="EMBL" id="GEB51123.1"/>
    </source>
</evidence>
<dbReference type="PROSITE" id="PS50850">
    <property type="entry name" value="MFS"/>
    <property type="match status" value="1"/>
</dbReference>
<dbReference type="PANTHER" id="PTHR42718">
    <property type="entry name" value="MAJOR FACILITATOR SUPERFAMILY MULTIDRUG TRANSPORTER MFSC"/>
    <property type="match status" value="1"/>
</dbReference>
<dbReference type="Pfam" id="PF07690">
    <property type="entry name" value="MFS_1"/>
    <property type="match status" value="1"/>
</dbReference>
<feature type="transmembrane region" description="Helical" evidence="7">
    <location>
        <begin position="217"/>
        <end position="237"/>
    </location>
</feature>
<evidence type="ECO:0000256" key="6">
    <source>
        <dbReference type="SAM" id="MobiDB-lite"/>
    </source>
</evidence>
<evidence type="ECO:0000256" key="4">
    <source>
        <dbReference type="ARBA" id="ARBA00023136"/>
    </source>
</evidence>
<gene>
    <name evidence="9" type="ORF">SCA03_36740</name>
</gene>
<dbReference type="InterPro" id="IPR011701">
    <property type="entry name" value="MFS"/>
</dbReference>
<feature type="transmembrane region" description="Helical" evidence="7">
    <location>
        <begin position="353"/>
        <end position="376"/>
    </location>
</feature>
<feature type="transmembrane region" description="Helical" evidence="7">
    <location>
        <begin position="463"/>
        <end position="483"/>
    </location>
</feature>
<feature type="transmembrane region" description="Helical" evidence="7">
    <location>
        <begin position="388"/>
        <end position="407"/>
    </location>
</feature>
<dbReference type="InterPro" id="IPR020846">
    <property type="entry name" value="MFS_dom"/>
</dbReference>
<organism evidence="9 10">
    <name type="scientific">Streptomyces cacaoi</name>
    <dbReference type="NCBI Taxonomy" id="1898"/>
    <lineage>
        <taxon>Bacteria</taxon>
        <taxon>Bacillati</taxon>
        <taxon>Actinomycetota</taxon>
        <taxon>Actinomycetes</taxon>
        <taxon>Kitasatosporales</taxon>
        <taxon>Streptomycetaceae</taxon>
        <taxon>Streptomyces</taxon>
    </lineage>
</organism>
<keyword evidence="2 7" id="KW-0812">Transmembrane</keyword>
<dbReference type="Gene3D" id="1.20.1720.10">
    <property type="entry name" value="Multidrug resistance protein D"/>
    <property type="match status" value="1"/>
</dbReference>
<feature type="transmembrane region" description="Helical" evidence="7">
    <location>
        <begin position="419"/>
        <end position="442"/>
    </location>
</feature>
<evidence type="ECO:0000259" key="8">
    <source>
        <dbReference type="PROSITE" id="PS50850"/>
    </source>
</evidence>
<keyword evidence="10" id="KW-1185">Reference proteome</keyword>
<feature type="transmembrane region" description="Helical" evidence="7">
    <location>
        <begin position="326"/>
        <end position="347"/>
    </location>
</feature>
<dbReference type="Proteomes" id="UP000319210">
    <property type="component" value="Unassembled WGS sequence"/>
</dbReference>
<feature type="transmembrane region" description="Helical" evidence="7">
    <location>
        <begin position="186"/>
        <end position="211"/>
    </location>
</feature>
<feature type="transmembrane region" description="Helical" evidence="7">
    <location>
        <begin position="96"/>
        <end position="116"/>
    </location>
</feature>